<evidence type="ECO:0000313" key="11">
    <source>
        <dbReference type="Proteomes" id="UP000279259"/>
    </source>
</evidence>
<keyword evidence="11" id="KW-1185">Reference proteome</keyword>
<evidence type="ECO:0000259" key="9">
    <source>
        <dbReference type="SMART" id="SM01312"/>
    </source>
</evidence>
<comment type="caution">
    <text evidence="10">The sequence shown here is derived from an EMBL/GenBank/DDBJ whole genome shotgun (WGS) entry which is preliminary data.</text>
</comment>
<dbReference type="STRING" id="1890683.A0A427YTK5"/>
<dbReference type="Proteomes" id="UP000279259">
    <property type="component" value="Unassembled WGS sequence"/>
</dbReference>
<protein>
    <recommendedName>
        <fullName evidence="5">Restriction of telomere capping protein 4</fullName>
    </recommendedName>
</protein>
<dbReference type="GO" id="GO:0005737">
    <property type="term" value="C:cytoplasm"/>
    <property type="evidence" value="ECO:0007669"/>
    <property type="project" value="UniProtKB-SubCell"/>
</dbReference>
<accession>A0A427YTK5</accession>
<gene>
    <name evidence="10" type="ORF">EHS25_004277</name>
</gene>
<feature type="compositionally biased region" description="Low complexity" evidence="8">
    <location>
        <begin position="310"/>
        <end position="335"/>
    </location>
</feature>
<comment type="similarity">
    <text evidence="4">Belongs to the RTC4 family.</text>
</comment>
<feature type="compositionally biased region" description="Basic residues" evidence="8">
    <location>
        <begin position="101"/>
        <end position="112"/>
    </location>
</feature>
<feature type="compositionally biased region" description="Low complexity" evidence="8">
    <location>
        <begin position="155"/>
        <end position="168"/>
    </location>
</feature>
<evidence type="ECO:0000256" key="4">
    <source>
        <dbReference type="ARBA" id="ARBA00009461"/>
    </source>
</evidence>
<evidence type="ECO:0000256" key="5">
    <source>
        <dbReference type="ARBA" id="ARBA00015162"/>
    </source>
</evidence>
<feature type="compositionally biased region" description="Basic and acidic residues" evidence="8">
    <location>
        <begin position="436"/>
        <end position="448"/>
    </location>
</feature>
<evidence type="ECO:0000256" key="6">
    <source>
        <dbReference type="ARBA" id="ARBA00022490"/>
    </source>
</evidence>
<dbReference type="AlphaFoldDB" id="A0A427YTK5"/>
<comment type="function">
    <text evidence="1">May be involved in a process influencing telomere capping.</text>
</comment>
<sequence length="993" mass="108914">MEAYELEGSPSNHRRAISSSSSPPAVRTRKPLLPYDEYEMPSRPTSSKGRGAGAGASCKGLGRRSKHEPERISVEKGVPSGSGSGSGSRQPLEHVLEGTPRRKTGKKNGKTGKRVEEISTDDQEGRPVVHTSKSKTKATARGKRQSKSKSKSIDDLPSSPLAARTPLRPLEPFPLPPLSVNDLLRRSENDITPRPTHPLGLKTGRPALHQSGARDVSLSTDDAPTIKKLSRPEVHKPVDLAEQYTRTSAPAGPSKARQRPNHLDDTSCNSPDPLALDDTSSDSEFVYGNPSKLVQKSSRVVPPPTPSPAPTSSSKSTSRRTLVPCSSSPSTSSRSAKVQPFPLPPPARTALVDDIIGSGDTKGSKRHREEILPDNGMMPRSPLADLSPKKQRTKRSEVARGPQPKRRELGRTSSSDFAEMEISEPRSGGSRDEEDAARVKTENMEAKRVRPRREKTKTEGDLFFEQLAKQKPSSPIGAATKRHSHFQSESGVAKAPARRDSLTEMRDPAALVLDISENAGVLEDLWEGNDATPRARAAKEDAPSEAVMQLRGMRSDFENELAADWDGGGSGEDDEDDEIDLSLYVDPDDLCPFCSEPMPMTVSPELMSLEIELRKISKPCPTSDNPNARKINWQKSIDFCSLHDAQAKVIPGASKWDIPPRSTFRLSSFDSRPDGYGTLWGRDIGRIGKRNWSAAGHQSNREVMTATDVGYYGSLGKEIITRHMQHLLSWGYFPTLRPSDPGEVRSCEPLSAHDFVSHIIVPEASILLIMEDLGWRGVHKLGSDEWTEARNRAVTVWRKSREYGRGRFGEGMEGGRAVLKEVQKRLEGMKDEIDEERRGDEVRKKKRLDKKKKKTGEAWGEAREPIIISDDESERNHELGSVGHAASSQASSAPDASSDTDTENVRCLRSASRPRDGATPHVVTGRSTRKSDWKSKSKSKSASPSCSGKAGRELELELEPASSFDDVESFGQSDVDEIYARMDQEPVRAGKAR</sequence>
<organism evidence="10 11">
    <name type="scientific">Saitozyma podzolica</name>
    <dbReference type="NCBI Taxonomy" id="1890683"/>
    <lineage>
        <taxon>Eukaryota</taxon>
        <taxon>Fungi</taxon>
        <taxon>Dikarya</taxon>
        <taxon>Basidiomycota</taxon>
        <taxon>Agaricomycotina</taxon>
        <taxon>Tremellomycetes</taxon>
        <taxon>Tremellales</taxon>
        <taxon>Trimorphomycetaceae</taxon>
        <taxon>Saitozyma</taxon>
    </lineage>
</organism>
<name>A0A427YTK5_9TREE</name>
<reference evidence="10 11" key="1">
    <citation type="submission" date="2018-11" db="EMBL/GenBank/DDBJ databases">
        <title>Genome sequence of Saitozyma podzolica DSM 27192.</title>
        <authorList>
            <person name="Aliyu H."/>
            <person name="Gorte O."/>
            <person name="Ochsenreither K."/>
        </authorList>
    </citation>
    <scope>NUCLEOTIDE SEQUENCE [LARGE SCALE GENOMIC DNA]</scope>
    <source>
        <strain evidence="10 11">DSM 27192</strain>
    </source>
</reference>
<dbReference type="PANTHER" id="PTHR41391:SF1">
    <property type="entry name" value="RESTRICTION OF TELOMERE CAPPING PROTEIN 4"/>
    <property type="match status" value="1"/>
</dbReference>
<evidence type="ECO:0000313" key="10">
    <source>
        <dbReference type="EMBL" id="RSH94474.1"/>
    </source>
</evidence>
<feature type="compositionally biased region" description="Low complexity" evidence="8">
    <location>
        <begin position="885"/>
        <end position="897"/>
    </location>
</feature>
<proteinExistence type="inferred from homology"/>
<comment type="subcellular location">
    <subcellularLocation>
        <location evidence="3">Cytoplasm</location>
    </subcellularLocation>
    <subcellularLocation>
        <location evidence="2">Nucleus</location>
    </subcellularLocation>
</comment>
<dbReference type="EMBL" id="RSCD01000002">
    <property type="protein sequence ID" value="RSH94474.1"/>
    <property type="molecule type" value="Genomic_DNA"/>
</dbReference>
<dbReference type="PANTHER" id="PTHR41391">
    <property type="entry name" value="RESTRICTION OF TELOMERE CAPPING PROTEIN 4"/>
    <property type="match status" value="1"/>
</dbReference>
<feature type="domain" description="Restriction of telomere capping protein 4 C-terminal" evidence="9">
    <location>
        <begin position="682"/>
        <end position="810"/>
    </location>
</feature>
<evidence type="ECO:0000256" key="3">
    <source>
        <dbReference type="ARBA" id="ARBA00004496"/>
    </source>
</evidence>
<evidence type="ECO:0000256" key="7">
    <source>
        <dbReference type="ARBA" id="ARBA00023242"/>
    </source>
</evidence>
<evidence type="ECO:0000256" key="1">
    <source>
        <dbReference type="ARBA" id="ARBA00002738"/>
    </source>
</evidence>
<evidence type="ECO:0000256" key="8">
    <source>
        <dbReference type="SAM" id="MobiDB-lite"/>
    </source>
</evidence>
<feature type="region of interest" description="Disordered" evidence="8">
    <location>
        <begin position="836"/>
        <end position="952"/>
    </location>
</feature>
<feature type="compositionally biased region" description="Basic and acidic residues" evidence="8">
    <location>
        <begin position="91"/>
        <end position="100"/>
    </location>
</feature>
<feature type="compositionally biased region" description="Low complexity" evidence="8">
    <location>
        <begin position="940"/>
        <end position="949"/>
    </location>
</feature>
<dbReference type="OrthoDB" id="128308at2759"/>
<feature type="compositionally biased region" description="Basic residues" evidence="8">
    <location>
        <begin position="132"/>
        <end position="150"/>
    </location>
</feature>
<dbReference type="SMART" id="SM01312">
    <property type="entry name" value="RTC4"/>
    <property type="match status" value="1"/>
</dbReference>
<keyword evidence="6" id="KW-0963">Cytoplasm</keyword>
<feature type="region of interest" description="Disordered" evidence="8">
    <location>
        <begin position="1"/>
        <end position="501"/>
    </location>
</feature>
<keyword evidence="7" id="KW-0539">Nucleus</keyword>
<evidence type="ECO:0000256" key="2">
    <source>
        <dbReference type="ARBA" id="ARBA00004123"/>
    </source>
</evidence>
<dbReference type="Pfam" id="PF14474">
    <property type="entry name" value="RTC4"/>
    <property type="match status" value="1"/>
</dbReference>
<feature type="compositionally biased region" description="Basic residues" evidence="8">
    <location>
        <begin position="844"/>
        <end position="854"/>
    </location>
</feature>
<feature type="compositionally biased region" description="Basic and acidic residues" evidence="8">
    <location>
        <begin position="230"/>
        <end position="239"/>
    </location>
</feature>
<dbReference type="InterPro" id="IPR039024">
    <property type="entry name" value="RTC4"/>
</dbReference>
<dbReference type="GO" id="GO:0005634">
    <property type="term" value="C:nucleus"/>
    <property type="evidence" value="ECO:0007669"/>
    <property type="project" value="UniProtKB-SubCell"/>
</dbReference>
<dbReference type="InterPro" id="IPR028094">
    <property type="entry name" value="RTC4_C"/>
</dbReference>
<feature type="compositionally biased region" description="Basic and acidic residues" evidence="8">
    <location>
        <begin position="113"/>
        <end position="127"/>
    </location>
</feature>